<evidence type="ECO:0000313" key="4">
    <source>
        <dbReference type="EMBL" id="KAF2795912.1"/>
    </source>
</evidence>
<organism evidence="4 5">
    <name type="scientific">Melanomma pulvis-pyrius CBS 109.77</name>
    <dbReference type="NCBI Taxonomy" id="1314802"/>
    <lineage>
        <taxon>Eukaryota</taxon>
        <taxon>Fungi</taxon>
        <taxon>Dikarya</taxon>
        <taxon>Ascomycota</taxon>
        <taxon>Pezizomycotina</taxon>
        <taxon>Dothideomycetes</taxon>
        <taxon>Pleosporomycetidae</taxon>
        <taxon>Pleosporales</taxon>
        <taxon>Melanommataceae</taxon>
        <taxon>Melanomma</taxon>
    </lineage>
</organism>
<accession>A0A6A6XHM8</accession>
<dbReference type="CDD" id="cd12087">
    <property type="entry name" value="TM_EGFR-like"/>
    <property type="match status" value="1"/>
</dbReference>
<keyword evidence="2" id="KW-0812">Transmembrane</keyword>
<keyword evidence="3" id="KW-0732">Signal</keyword>
<gene>
    <name evidence="4" type="ORF">K505DRAFT_416167</name>
</gene>
<dbReference type="SUPFAM" id="SSF49503">
    <property type="entry name" value="Cupredoxins"/>
    <property type="match status" value="1"/>
</dbReference>
<evidence type="ECO:0008006" key="6">
    <source>
        <dbReference type="Google" id="ProtNLM"/>
    </source>
</evidence>
<reference evidence="4" key="1">
    <citation type="journal article" date="2020" name="Stud. Mycol.">
        <title>101 Dothideomycetes genomes: a test case for predicting lifestyles and emergence of pathogens.</title>
        <authorList>
            <person name="Haridas S."/>
            <person name="Albert R."/>
            <person name="Binder M."/>
            <person name="Bloem J."/>
            <person name="Labutti K."/>
            <person name="Salamov A."/>
            <person name="Andreopoulos B."/>
            <person name="Baker S."/>
            <person name="Barry K."/>
            <person name="Bills G."/>
            <person name="Bluhm B."/>
            <person name="Cannon C."/>
            <person name="Castanera R."/>
            <person name="Culley D."/>
            <person name="Daum C."/>
            <person name="Ezra D."/>
            <person name="Gonzalez J."/>
            <person name="Henrissat B."/>
            <person name="Kuo A."/>
            <person name="Liang C."/>
            <person name="Lipzen A."/>
            <person name="Lutzoni F."/>
            <person name="Magnuson J."/>
            <person name="Mondo S."/>
            <person name="Nolan M."/>
            <person name="Ohm R."/>
            <person name="Pangilinan J."/>
            <person name="Park H.-J."/>
            <person name="Ramirez L."/>
            <person name="Alfaro M."/>
            <person name="Sun H."/>
            <person name="Tritt A."/>
            <person name="Yoshinaga Y."/>
            <person name="Zwiers L.-H."/>
            <person name="Turgeon B."/>
            <person name="Goodwin S."/>
            <person name="Spatafora J."/>
            <person name="Crous P."/>
            <person name="Grigoriev I."/>
        </authorList>
    </citation>
    <scope>NUCLEOTIDE SEQUENCE</scope>
    <source>
        <strain evidence="4">CBS 109.77</strain>
    </source>
</reference>
<keyword evidence="5" id="KW-1185">Reference proteome</keyword>
<keyword evidence="2" id="KW-0472">Membrane</keyword>
<feature type="transmembrane region" description="Helical" evidence="2">
    <location>
        <begin position="234"/>
        <end position="257"/>
    </location>
</feature>
<feature type="region of interest" description="Disordered" evidence="1">
    <location>
        <begin position="196"/>
        <end position="227"/>
    </location>
</feature>
<feature type="signal peptide" evidence="3">
    <location>
        <begin position="1"/>
        <end position="27"/>
    </location>
</feature>
<name>A0A6A6XHM8_9PLEO</name>
<evidence type="ECO:0000256" key="2">
    <source>
        <dbReference type="SAM" id="Phobius"/>
    </source>
</evidence>
<dbReference type="InterPro" id="IPR052953">
    <property type="entry name" value="Ser-rich/MCO-related"/>
</dbReference>
<proteinExistence type="predicted"/>
<evidence type="ECO:0000313" key="5">
    <source>
        <dbReference type="Proteomes" id="UP000799757"/>
    </source>
</evidence>
<dbReference type="AlphaFoldDB" id="A0A6A6XHM8"/>
<dbReference type="Gene3D" id="2.60.40.420">
    <property type="entry name" value="Cupredoxins - blue copper proteins"/>
    <property type="match status" value="1"/>
</dbReference>
<dbReference type="OrthoDB" id="2331100at2759"/>
<dbReference type="InterPro" id="IPR008972">
    <property type="entry name" value="Cupredoxin"/>
</dbReference>
<evidence type="ECO:0000256" key="1">
    <source>
        <dbReference type="SAM" id="MobiDB-lite"/>
    </source>
</evidence>
<dbReference type="PANTHER" id="PTHR34883">
    <property type="entry name" value="SERINE-RICH PROTEIN, PUTATIVE-RELATED-RELATED"/>
    <property type="match status" value="1"/>
</dbReference>
<dbReference type="EMBL" id="MU001845">
    <property type="protein sequence ID" value="KAF2795912.1"/>
    <property type="molecule type" value="Genomic_DNA"/>
</dbReference>
<protein>
    <recommendedName>
        <fullName evidence="6">Cupredoxin</fullName>
    </recommendedName>
</protein>
<dbReference type="Proteomes" id="UP000799757">
    <property type="component" value="Unassembled WGS sequence"/>
</dbReference>
<dbReference type="CDD" id="cd00920">
    <property type="entry name" value="Cupredoxin"/>
    <property type="match status" value="1"/>
</dbReference>
<feature type="region of interest" description="Disordered" evidence="1">
    <location>
        <begin position="379"/>
        <end position="420"/>
    </location>
</feature>
<sequence>MSPPSRNYLFQTALVLFFFQVVALCLGADSSSFSSPPSILIAASSSTGTKPSPTTTAAAQTHTVTVGNGDHKFRPDVTQAKVGDFIEFTFYPANHSVVRAEYQFPCIPYEMTGRDKIGFFSGFKAVDAFLSNPPKYLLKINDTDPIFFYCSAPGSCITYGMVGVINPNAMTSLARQRQLALDSSYMLQPGDPFPAEASILPTSSTTPSPSPLPTPPGGSGSSSSSSSKKGLSPAAIAGISVGAVCVLILGALLFFFIGRSRSLKEEMVRKASTIRHNHMDATSPSSTFFAHASPGGEAGLGLDPGSAGSRRSVGGTFALNQTTGCYARTYEGSDTYKYAAAPPPSADPASPDAYANWSRAGLQPTYVLASSYPPCGIDEKCSGARSPDGMTASPTPRPTPRSHLLQSPVEMDGTEVAKRF</sequence>
<evidence type="ECO:0000256" key="3">
    <source>
        <dbReference type="SAM" id="SignalP"/>
    </source>
</evidence>
<dbReference type="PANTHER" id="PTHR34883:SF19">
    <property type="entry name" value="EXTRACELLULAR SERINE-RICH PROTEIN"/>
    <property type="match status" value="1"/>
</dbReference>
<feature type="chain" id="PRO_5025520742" description="Cupredoxin" evidence="3">
    <location>
        <begin position="28"/>
        <end position="420"/>
    </location>
</feature>
<keyword evidence="2" id="KW-1133">Transmembrane helix</keyword>